<dbReference type="AlphaFoldDB" id="A0A0D2DV84"/>
<evidence type="ECO:0000313" key="2">
    <source>
        <dbReference type="Proteomes" id="UP000053342"/>
    </source>
</evidence>
<dbReference type="HOGENOM" id="CLU_2049723_0_0_1"/>
<evidence type="ECO:0000313" key="1">
    <source>
        <dbReference type="EMBL" id="KIW39444.1"/>
    </source>
</evidence>
<accession>A0A0D2DV84</accession>
<proteinExistence type="predicted"/>
<dbReference type="GeneID" id="27360133"/>
<reference evidence="1 2" key="1">
    <citation type="submission" date="2015-01" db="EMBL/GenBank/DDBJ databases">
        <title>The Genome Sequence of Exophiala oligosperma CBS72588.</title>
        <authorList>
            <consortium name="The Broad Institute Genomics Platform"/>
            <person name="Cuomo C."/>
            <person name="de Hoog S."/>
            <person name="Gorbushina A."/>
            <person name="Stielow B."/>
            <person name="Teixiera M."/>
            <person name="Abouelleil A."/>
            <person name="Chapman S.B."/>
            <person name="Priest M."/>
            <person name="Young S.K."/>
            <person name="Wortman J."/>
            <person name="Nusbaum C."/>
            <person name="Birren B."/>
        </authorList>
    </citation>
    <scope>NUCLEOTIDE SEQUENCE [LARGE SCALE GENOMIC DNA]</scope>
    <source>
        <strain evidence="1 2">CBS 72588</strain>
    </source>
</reference>
<sequence length="120" mass="13863">MQTLSSLGLFSFDRLALDKLGSHGLVLRVHLLKGFWDRDHEDIFRSHRNMDIYQSYGVYNTERLMRINAHTDTNTPLTICDRQESWRRAPKLGIRLSPPGTNDDGLSFLVQANARCQMQD</sequence>
<dbReference type="RefSeq" id="XP_016259660.1">
    <property type="nucleotide sequence ID" value="XM_016409352.1"/>
</dbReference>
<dbReference type="VEuPathDB" id="FungiDB:PV06_08059"/>
<gene>
    <name evidence="1" type="ORF">PV06_08059</name>
</gene>
<name>A0A0D2DV84_9EURO</name>
<protein>
    <submittedName>
        <fullName evidence="1">Uncharacterized protein</fullName>
    </submittedName>
</protein>
<dbReference type="EMBL" id="KN847339">
    <property type="protein sequence ID" value="KIW39444.1"/>
    <property type="molecule type" value="Genomic_DNA"/>
</dbReference>
<organism evidence="1 2">
    <name type="scientific">Exophiala oligosperma</name>
    <dbReference type="NCBI Taxonomy" id="215243"/>
    <lineage>
        <taxon>Eukaryota</taxon>
        <taxon>Fungi</taxon>
        <taxon>Dikarya</taxon>
        <taxon>Ascomycota</taxon>
        <taxon>Pezizomycotina</taxon>
        <taxon>Eurotiomycetes</taxon>
        <taxon>Chaetothyriomycetidae</taxon>
        <taxon>Chaetothyriales</taxon>
        <taxon>Herpotrichiellaceae</taxon>
        <taxon>Exophiala</taxon>
    </lineage>
</organism>
<keyword evidence="2" id="KW-1185">Reference proteome</keyword>
<dbReference type="Proteomes" id="UP000053342">
    <property type="component" value="Unassembled WGS sequence"/>
</dbReference>